<keyword evidence="2" id="KW-1185">Reference proteome</keyword>
<accession>A0A554WL45</accession>
<reference evidence="1 2" key="1">
    <citation type="submission" date="2019-07" db="EMBL/GenBank/DDBJ databases">
        <title>Tepidimonas sediminis YIM 72259 draft genome.</title>
        <authorList>
            <person name="Da Costa M.S."/>
            <person name="Froufe H.J.C."/>
            <person name="Egas C."/>
            <person name="Albuquerque L."/>
        </authorList>
    </citation>
    <scope>NUCLEOTIDE SEQUENCE [LARGE SCALE GENOMIC DNA]</scope>
    <source>
        <strain evidence="1 2">YIM 72259</strain>
    </source>
</reference>
<organism evidence="1 2">
    <name type="scientific">Tepidimonas sediminis</name>
    <dbReference type="NCBI Taxonomy" id="2588941"/>
    <lineage>
        <taxon>Bacteria</taxon>
        <taxon>Pseudomonadati</taxon>
        <taxon>Pseudomonadota</taxon>
        <taxon>Betaproteobacteria</taxon>
        <taxon>Burkholderiales</taxon>
        <taxon>Tepidimonas</taxon>
    </lineage>
</organism>
<evidence type="ECO:0000313" key="2">
    <source>
        <dbReference type="Proteomes" id="UP000320225"/>
    </source>
</evidence>
<sequence>MDVTSSSLVTQAATSAAQGPMAAQILTLRKALQLQQQGALALLQALPAPTSTPATGPQPLAREGTLGTRLNVMV</sequence>
<protein>
    <recommendedName>
        <fullName evidence="3">Motility protein</fullName>
    </recommendedName>
</protein>
<dbReference type="Proteomes" id="UP000320225">
    <property type="component" value="Unassembled WGS sequence"/>
</dbReference>
<proteinExistence type="predicted"/>
<gene>
    <name evidence="1" type="ORF">Tsedi_01970</name>
</gene>
<evidence type="ECO:0000313" key="1">
    <source>
        <dbReference type="EMBL" id="TSE24317.1"/>
    </source>
</evidence>
<comment type="caution">
    <text evidence="1">The sequence shown here is derived from an EMBL/GenBank/DDBJ whole genome shotgun (WGS) entry which is preliminary data.</text>
</comment>
<dbReference type="RefSeq" id="WP_143896162.1">
    <property type="nucleotide sequence ID" value="NZ_VJND01000013.1"/>
</dbReference>
<dbReference type="AlphaFoldDB" id="A0A554WL45"/>
<dbReference type="EMBL" id="VJND01000013">
    <property type="protein sequence ID" value="TSE24317.1"/>
    <property type="molecule type" value="Genomic_DNA"/>
</dbReference>
<evidence type="ECO:0008006" key="3">
    <source>
        <dbReference type="Google" id="ProtNLM"/>
    </source>
</evidence>
<name>A0A554WL45_9BURK</name>